<feature type="compositionally biased region" description="Low complexity" evidence="18">
    <location>
        <begin position="426"/>
        <end position="435"/>
    </location>
</feature>
<evidence type="ECO:0000259" key="20">
    <source>
        <dbReference type="Pfam" id="PF03416"/>
    </source>
</evidence>
<dbReference type="PANTHER" id="PTHR22624">
    <property type="entry name" value="CYSTEINE PROTEASE ATG4"/>
    <property type="match status" value="1"/>
</dbReference>
<keyword evidence="9" id="KW-0788">Thiol protease</keyword>
<feature type="compositionally biased region" description="Polar residues" evidence="18">
    <location>
        <begin position="695"/>
        <end position="705"/>
    </location>
</feature>
<dbReference type="InterPro" id="IPR046792">
    <property type="entry name" value="Peptidase_C54_cat"/>
</dbReference>
<dbReference type="SUPFAM" id="SSF74731">
    <property type="entry name" value="Ribosomal protein L20"/>
    <property type="match status" value="1"/>
</dbReference>
<evidence type="ECO:0000256" key="8">
    <source>
        <dbReference type="ARBA" id="ARBA00022801"/>
    </source>
</evidence>
<comment type="catalytic activity">
    <reaction evidence="17">
        <text>[protein]-C-terminal L-amino acid-glycyl-phosphatidylethanolamide + H2O = [protein]-C-terminal L-amino acid-glycine + a 1,2-diacyl-sn-glycero-3-phosphoethanolamine</text>
        <dbReference type="Rhea" id="RHEA:67548"/>
        <dbReference type="Rhea" id="RHEA-COMP:17323"/>
        <dbReference type="Rhea" id="RHEA-COMP:17324"/>
        <dbReference type="ChEBI" id="CHEBI:15377"/>
        <dbReference type="ChEBI" id="CHEBI:64612"/>
        <dbReference type="ChEBI" id="CHEBI:172940"/>
        <dbReference type="ChEBI" id="CHEBI:172941"/>
    </reaction>
    <physiologicalReaction direction="left-to-right" evidence="17">
        <dbReference type="Rhea" id="RHEA:67549"/>
    </physiologicalReaction>
</comment>
<dbReference type="InterPro" id="IPR008967">
    <property type="entry name" value="p53-like_TF_DNA-bd_sf"/>
</dbReference>
<keyword evidence="6" id="KW-0963">Cytoplasm</keyword>
<dbReference type="Gene3D" id="2.60.40.720">
    <property type="match status" value="1"/>
</dbReference>
<organism evidence="21 22">
    <name type="scientific">Echinococcus granulosus</name>
    <name type="common">Hydatid tapeworm</name>
    <dbReference type="NCBI Taxonomy" id="6210"/>
    <lineage>
        <taxon>Eukaryota</taxon>
        <taxon>Metazoa</taxon>
        <taxon>Spiralia</taxon>
        <taxon>Lophotrochozoa</taxon>
        <taxon>Platyhelminthes</taxon>
        <taxon>Cestoda</taxon>
        <taxon>Eucestoda</taxon>
        <taxon>Cyclophyllidea</taxon>
        <taxon>Taeniidae</taxon>
        <taxon>Echinococcus</taxon>
        <taxon>Echinococcus granulosus group</taxon>
    </lineage>
</organism>
<feature type="compositionally biased region" description="Polar residues" evidence="18">
    <location>
        <begin position="1068"/>
        <end position="1082"/>
    </location>
</feature>
<feature type="compositionally biased region" description="Polar residues" evidence="18">
    <location>
        <begin position="440"/>
        <end position="452"/>
    </location>
</feature>
<keyword evidence="16" id="KW-0687">Ribonucleoprotein</keyword>
<comment type="similarity">
    <text evidence="3">Belongs to the bacterial ribosomal protein bL20 family.</text>
</comment>
<dbReference type="GO" id="GO:0034727">
    <property type="term" value="P:piecemeal microautophagy of the nucleus"/>
    <property type="evidence" value="ECO:0007669"/>
    <property type="project" value="TreeGrafter"/>
</dbReference>
<keyword evidence="11" id="KW-0689">Ribosomal protein</keyword>
<dbReference type="GO" id="GO:0019786">
    <property type="term" value="F:protein-phosphatidylethanolamide deconjugating activity"/>
    <property type="evidence" value="ECO:0007669"/>
    <property type="project" value="InterPro"/>
</dbReference>
<dbReference type="GO" id="GO:0000976">
    <property type="term" value="F:transcription cis-regulatory region binding"/>
    <property type="evidence" value="ECO:0007669"/>
    <property type="project" value="InterPro"/>
</dbReference>
<keyword evidence="12" id="KW-0072">Autophagy</keyword>
<dbReference type="GO" id="GO:0035973">
    <property type="term" value="P:aggrephagy"/>
    <property type="evidence" value="ECO:0007669"/>
    <property type="project" value="TreeGrafter"/>
</dbReference>
<keyword evidence="15" id="KW-0539">Nucleus</keyword>
<dbReference type="InterPro" id="IPR038765">
    <property type="entry name" value="Papain-like_cys_pep_sf"/>
</dbReference>
<dbReference type="Proteomes" id="UP000019149">
    <property type="component" value="Unassembled WGS sequence"/>
</dbReference>
<evidence type="ECO:0000256" key="9">
    <source>
        <dbReference type="ARBA" id="ARBA00022807"/>
    </source>
</evidence>
<dbReference type="GO" id="GO:0005737">
    <property type="term" value="C:cytoplasm"/>
    <property type="evidence" value="ECO:0007669"/>
    <property type="project" value="UniProtKB-SubCell"/>
</dbReference>
<sequence>MRLTSVLGIRKIYPFKQSDSWFRKDQWLRFSFLFRGRTARCFRLARVQVMKALMHVKSVRETRRRDIYSMWDSRIDRACKDHGLPSSKILYTGLAQSNIALSKNMLHTLALYEPRTFEAKSCGYCQTVPLGCGLRLISCFAPLGTFHFPWYAGRTNYVVEDDPGVVNLIRSLWNQMRFGWNVSLTPRFLPGLPVHFLGKKYFDFPNSEMKHNIDGEMGAFLADFQSRLWFTYRDSFPPIPIITTQPIISSLDSPTSVLLRTTAALRLHLRSSVLNSASSPSIALKIPLSTRVSDCGWGCMLRSVQMLVAQALLVHFLGRDWIYQPHKNVSAQEPKSRLHRRIIRWFADAPSSPLSIHRLVQASGSPPGTRFGPAAVCQALLAAMACAEEVALKEFEVYIAHDRVICKEEVLTLFEETSPDLPEHCTQNSTSQNTQDQRSEMNSSADHIQNSSVPPLGDLSASHILNTLTAASSSMNVGNGKKESERRLGLLILLPMRLGAGDRIEAGHLPTLLRLLQDPACVGLIGGRPRHSVYVAGVQSDRLIHLDPHFCQEAVDVSTLSDDDEFDLSTWHCSTPRVMRAQRLDPSLALGFYCGSRNDAVSLLHRLPIISESEISSSSSSSSSTASSHHLIEVVTASQVQHLFAPPRFPDPHPPSDDAGICTHAHTASYSHTTVMCVVRTMPRGDWLIPHTRPTHTSPNQSASHHSARECSPQRQVPHSTMEALSKLSSGFHDFAATVSAHTFTHDDVNALPTPPSILPLVPTDNVINSGDGSGGSGPLLNVKMSPGGGSGNGSGEMEGKMGFVVDHQPPPKKLFSDDIPVLDPFPGYYGFDLYRPLCEDAYDSIETKPSTAYFFFKDDQGWTNLYAKKAPTWWTLSYWCQRQPPDGCFIRLTPVYGTSDKQQEVIQRCLEDFMVSPTPGLSRYSMILVGNSNAEYFYDPTTERLCVTLPYERPKEGCEYSQFNGKFTCFNSCLYNGGQGNKKPLYLIITLERPIKNGSATEGPCEVLGRQCLKFRSCACPKRDKDNNERRMAQDMGDGNLASNSVLSSKRRREGVSQRSSRGSRGKNFTSTSDRVGTPQFFQQDEISSSSGYDDLVQIDGESFHLILMPAYLPGGAHTLRQMRSALLKIFQTARDCEDDRKNSNSAASGYSSERQEELLQALNSMEGRTASLLRDLQTSSTFVNPNSCSTDSQPNSSTSQAFTCPTGGSSGALDPIGSSTLDLLAYDHLHSQHIIKSENSFLQPFSGQTNEYHRSRMNYPSTLTTTLESAHQQRVSGCFESNTGGTDLPTFNGISMDSSAAAAYAMMPSAFQSFRDSDSIHHYQPNVFITSSQNTVNSSVPSVVISQDNNGALVAAFGAAVSSSQSSGKLFEEIANSRQQQCHQTSGTDVSMGGSAVATQAGALVACEGIAISIAINENNGGKPTTAVWSGRCLKLQVVRTDE</sequence>
<evidence type="ECO:0000256" key="12">
    <source>
        <dbReference type="ARBA" id="ARBA00023006"/>
    </source>
</evidence>
<comment type="similarity">
    <text evidence="4">Belongs to the peptidase C54 family.</text>
</comment>
<evidence type="ECO:0000256" key="18">
    <source>
        <dbReference type="SAM" id="MobiDB-lite"/>
    </source>
</evidence>
<dbReference type="GO" id="GO:0000423">
    <property type="term" value="P:mitophagy"/>
    <property type="evidence" value="ECO:0007669"/>
    <property type="project" value="TreeGrafter"/>
</dbReference>
<keyword evidence="22" id="KW-1185">Reference proteome</keyword>
<feature type="region of interest" description="Disordered" evidence="18">
    <location>
        <begin position="689"/>
        <end position="720"/>
    </location>
</feature>
<evidence type="ECO:0000256" key="7">
    <source>
        <dbReference type="ARBA" id="ARBA00022670"/>
    </source>
</evidence>
<dbReference type="Gene3D" id="1.10.1900.20">
    <property type="entry name" value="Ribosomal protein L20"/>
    <property type="match status" value="1"/>
</dbReference>
<dbReference type="InterPro" id="IPR005813">
    <property type="entry name" value="Ribosomal_bL20"/>
</dbReference>
<dbReference type="GO" id="GO:0019843">
    <property type="term" value="F:rRNA binding"/>
    <property type="evidence" value="ECO:0007669"/>
    <property type="project" value="InterPro"/>
</dbReference>
<dbReference type="Pfam" id="PF00870">
    <property type="entry name" value="P53"/>
    <property type="match status" value="1"/>
</dbReference>
<feature type="domain" description="p53 DNA-binding" evidence="19">
    <location>
        <begin position="866"/>
        <end position="1032"/>
    </location>
</feature>
<evidence type="ECO:0000256" key="15">
    <source>
        <dbReference type="ARBA" id="ARBA00023242"/>
    </source>
</evidence>
<dbReference type="OrthoDB" id="5915660at2759"/>
<evidence type="ECO:0000256" key="1">
    <source>
        <dbReference type="ARBA" id="ARBA00004123"/>
    </source>
</evidence>
<dbReference type="InterPro" id="IPR012346">
    <property type="entry name" value="p53/RUNT-type_TF_DNA-bd_sf"/>
</dbReference>
<reference evidence="21 22" key="1">
    <citation type="journal article" date="2013" name="Nat. Genet.">
        <title>The genome of the hydatid tapeworm Echinococcus granulosus.</title>
        <authorList>
            <person name="Zheng H."/>
            <person name="Zhang W."/>
            <person name="Zhang L."/>
            <person name="Zhang Z."/>
            <person name="Li J."/>
            <person name="Lu G."/>
            <person name="Zhu Y."/>
            <person name="Wang Y."/>
            <person name="Huang Y."/>
            <person name="Liu J."/>
            <person name="Kang H."/>
            <person name="Chen J."/>
            <person name="Wang L."/>
            <person name="Chen A."/>
            <person name="Yu S."/>
            <person name="Gao Z."/>
            <person name="Jin L."/>
            <person name="Gu W."/>
            <person name="Wang Z."/>
            <person name="Zhao L."/>
            <person name="Shi B."/>
            <person name="Wen H."/>
            <person name="Lin R."/>
            <person name="Jones M.K."/>
            <person name="Brejova B."/>
            <person name="Vinar T."/>
            <person name="Zhao G."/>
            <person name="McManus D.P."/>
            <person name="Chen Z."/>
            <person name="Zhou Y."/>
            <person name="Wang S."/>
        </authorList>
    </citation>
    <scope>NUCLEOTIDE SEQUENCE [LARGE SCALE GENOMIC DNA]</scope>
</reference>
<dbReference type="Pfam" id="PF00453">
    <property type="entry name" value="Ribosomal_L20"/>
    <property type="match status" value="1"/>
</dbReference>
<keyword evidence="14" id="KW-0804">Transcription</keyword>
<evidence type="ECO:0000256" key="17">
    <source>
        <dbReference type="ARBA" id="ARBA00029362"/>
    </source>
</evidence>
<dbReference type="GO" id="GO:0003735">
    <property type="term" value="F:structural constituent of ribosome"/>
    <property type="evidence" value="ECO:0007669"/>
    <property type="project" value="InterPro"/>
</dbReference>
<evidence type="ECO:0000256" key="4">
    <source>
        <dbReference type="ARBA" id="ARBA00010958"/>
    </source>
</evidence>
<dbReference type="SUPFAM" id="SSF54001">
    <property type="entry name" value="Cysteine proteinases"/>
    <property type="match status" value="1"/>
</dbReference>
<keyword evidence="7 21" id="KW-0645">Protease</keyword>
<dbReference type="GO" id="GO:0005634">
    <property type="term" value="C:nucleus"/>
    <property type="evidence" value="ECO:0007669"/>
    <property type="project" value="UniProtKB-SubCell"/>
</dbReference>
<accession>W6U916</accession>
<comment type="subcellular location">
    <subcellularLocation>
        <location evidence="2">Cytoplasm</location>
    </subcellularLocation>
    <subcellularLocation>
        <location evidence="1">Nucleus</location>
    </subcellularLocation>
</comment>
<dbReference type="EMBL" id="APAU02000097">
    <property type="protein sequence ID" value="EUB56981.1"/>
    <property type="molecule type" value="Genomic_DNA"/>
</dbReference>
<keyword evidence="5" id="KW-0813">Transport</keyword>
<dbReference type="STRING" id="6210.W6U916"/>
<dbReference type="GO" id="GO:0000045">
    <property type="term" value="P:autophagosome assembly"/>
    <property type="evidence" value="ECO:0007669"/>
    <property type="project" value="TreeGrafter"/>
</dbReference>
<dbReference type="KEGG" id="egl:EGR_08132"/>
<evidence type="ECO:0000256" key="3">
    <source>
        <dbReference type="ARBA" id="ARBA00007698"/>
    </source>
</evidence>
<keyword evidence="13" id="KW-0805">Transcription regulation</keyword>
<dbReference type="GO" id="GO:0015031">
    <property type="term" value="P:protein transport"/>
    <property type="evidence" value="ECO:0007669"/>
    <property type="project" value="UniProtKB-KW"/>
</dbReference>
<evidence type="ECO:0000256" key="10">
    <source>
        <dbReference type="ARBA" id="ARBA00022927"/>
    </source>
</evidence>
<dbReference type="GeneID" id="36343847"/>
<evidence type="ECO:0000256" key="13">
    <source>
        <dbReference type="ARBA" id="ARBA00023015"/>
    </source>
</evidence>
<evidence type="ECO:0000256" key="6">
    <source>
        <dbReference type="ARBA" id="ARBA00022490"/>
    </source>
</evidence>
<evidence type="ECO:0000256" key="2">
    <source>
        <dbReference type="ARBA" id="ARBA00004496"/>
    </source>
</evidence>
<dbReference type="Pfam" id="PF03416">
    <property type="entry name" value="Peptidase_C54"/>
    <property type="match status" value="1"/>
</dbReference>
<keyword evidence="8" id="KW-0378">Hydrolase</keyword>
<proteinExistence type="inferred from homology"/>
<evidence type="ECO:0000313" key="22">
    <source>
        <dbReference type="Proteomes" id="UP000019149"/>
    </source>
</evidence>
<dbReference type="CTD" id="36343847"/>
<dbReference type="GO" id="GO:0005840">
    <property type="term" value="C:ribosome"/>
    <property type="evidence" value="ECO:0007669"/>
    <property type="project" value="UniProtKB-KW"/>
</dbReference>
<dbReference type="GO" id="GO:0004197">
    <property type="term" value="F:cysteine-type endopeptidase activity"/>
    <property type="evidence" value="ECO:0007669"/>
    <property type="project" value="TreeGrafter"/>
</dbReference>
<dbReference type="InterPro" id="IPR011615">
    <property type="entry name" value="p53_DNA-bd"/>
</dbReference>
<evidence type="ECO:0000313" key="21">
    <source>
        <dbReference type="EMBL" id="EUB56981.1"/>
    </source>
</evidence>
<dbReference type="InterPro" id="IPR005078">
    <property type="entry name" value="Peptidase_C54"/>
</dbReference>
<evidence type="ECO:0000256" key="14">
    <source>
        <dbReference type="ARBA" id="ARBA00023163"/>
    </source>
</evidence>
<evidence type="ECO:0000256" key="16">
    <source>
        <dbReference type="ARBA" id="ARBA00023274"/>
    </source>
</evidence>
<gene>
    <name evidence="21" type="ORF">EGR_08132</name>
</gene>
<protein>
    <submittedName>
        <fullName evidence="21">Cysteine protease ATG4C</fullName>
    </submittedName>
</protein>
<feature type="region of interest" description="Disordered" evidence="18">
    <location>
        <begin position="1025"/>
        <end position="1082"/>
    </location>
</feature>
<dbReference type="InterPro" id="IPR035566">
    <property type="entry name" value="Ribosomal_protein_bL20_C"/>
</dbReference>
<evidence type="ECO:0000259" key="19">
    <source>
        <dbReference type="Pfam" id="PF00870"/>
    </source>
</evidence>
<dbReference type="SUPFAM" id="SSF49417">
    <property type="entry name" value="p53-like transcription factors"/>
    <property type="match status" value="1"/>
</dbReference>
<dbReference type="GO" id="GO:1990904">
    <property type="term" value="C:ribonucleoprotein complex"/>
    <property type="evidence" value="ECO:0007669"/>
    <property type="project" value="UniProtKB-KW"/>
</dbReference>
<dbReference type="GO" id="GO:0016485">
    <property type="term" value="P:protein processing"/>
    <property type="evidence" value="ECO:0007669"/>
    <property type="project" value="TreeGrafter"/>
</dbReference>
<dbReference type="GO" id="GO:0003700">
    <property type="term" value="F:DNA-binding transcription factor activity"/>
    <property type="evidence" value="ECO:0007669"/>
    <property type="project" value="InterPro"/>
</dbReference>
<feature type="region of interest" description="Disordered" evidence="18">
    <location>
        <begin position="419"/>
        <end position="452"/>
    </location>
</feature>
<feature type="compositionally biased region" description="Basic and acidic residues" evidence="18">
    <location>
        <begin position="1025"/>
        <end position="1034"/>
    </location>
</feature>
<keyword evidence="10" id="KW-0653">Protein transport</keyword>
<name>W6U916_ECHGR</name>
<dbReference type="PANTHER" id="PTHR22624:SF49">
    <property type="entry name" value="CYSTEINE PROTEASE"/>
    <property type="match status" value="1"/>
</dbReference>
<dbReference type="GO" id="GO:0006412">
    <property type="term" value="P:translation"/>
    <property type="evidence" value="ECO:0007669"/>
    <property type="project" value="InterPro"/>
</dbReference>
<evidence type="ECO:0000256" key="5">
    <source>
        <dbReference type="ARBA" id="ARBA00022448"/>
    </source>
</evidence>
<dbReference type="PRINTS" id="PR00062">
    <property type="entry name" value="RIBOSOMALL20"/>
</dbReference>
<dbReference type="RefSeq" id="XP_024348177.1">
    <property type="nucleotide sequence ID" value="XM_024497381.1"/>
</dbReference>
<feature type="region of interest" description="Disordered" evidence="18">
    <location>
        <begin position="1186"/>
        <end position="1209"/>
    </location>
</feature>
<evidence type="ECO:0000256" key="11">
    <source>
        <dbReference type="ARBA" id="ARBA00022980"/>
    </source>
</evidence>
<feature type="domain" description="Peptidase C54 catalytic" evidence="20">
    <location>
        <begin position="219"/>
        <end position="603"/>
    </location>
</feature>
<comment type="caution">
    <text evidence="21">The sequence shown here is derived from an EMBL/GenBank/DDBJ whole genome shotgun (WGS) entry which is preliminary data.</text>
</comment>